<keyword evidence="2" id="KW-0227">DNA damage</keyword>
<feature type="compositionally biased region" description="Polar residues" evidence="5">
    <location>
        <begin position="277"/>
        <end position="297"/>
    </location>
</feature>
<feature type="region of interest" description="Disordered" evidence="5">
    <location>
        <begin position="1"/>
        <end position="25"/>
    </location>
</feature>
<evidence type="ECO:0000256" key="1">
    <source>
        <dbReference type="ARBA" id="ARBA00006612"/>
    </source>
</evidence>
<dbReference type="GO" id="GO:0003682">
    <property type="term" value="F:chromatin binding"/>
    <property type="evidence" value="ECO:0007669"/>
    <property type="project" value="TreeGrafter"/>
</dbReference>
<gene>
    <name evidence="6" type="ORF">CYCCA115_LOCUS20977</name>
</gene>
<dbReference type="GO" id="GO:0046982">
    <property type="term" value="F:protein heterodimerization activity"/>
    <property type="evidence" value="ECO:0007669"/>
    <property type="project" value="InterPro"/>
</dbReference>
<evidence type="ECO:0000313" key="7">
    <source>
        <dbReference type="Proteomes" id="UP001295423"/>
    </source>
</evidence>
<dbReference type="Proteomes" id="UP001295423">
    <property type="component" value="Unassembled WGS sequence"/>
</dbReference>
<comment type="caution">
    <text evidence="6">The sequence shown here is derived from an EMBL/GenBank/DDBJ whole genome shotgun (WGS) entry which is preliminary data.</text>
</comment>
<protein>
    <submittedName>
        <fullName evidence="6">Uncharacterized protein</fullName>
    </submittedName>
</protein>
<name>A0AAD2JML2_9STRA</name>
<dbReference type="CDD" id="cd22919">
    <property type="entry name" value="HFD_CENP-S"/>
    <property type="match status" value="1"/>
</dbReference>
<dbReference type="AlphaFoldDB" id="A0AAD2JML2"/>
<comment type="similarity">
    <text evidence="1">Belongs to the TAF9 family. CENP-S/MHF1 subfamily.</text>
</comment>
<dbReference type="GO" id="GO:0071821">
    <property type="term" value="C:FANCM-MHF complex"/>
    <property type="evidence" value="ECO:0007669"/>
    <property type="project" value="InterPro"/>
</dbReference>
<dbReference type="GO" id="GO:0006281">
    <property type="term" value="P:DNA repair"/>
    <property type="evidence" value="ECO:0007669"/>
    <property type="project" value="UniProtKB-KW"/>
</dbReference>
<reference evidence="6" key="1">
    <citation type="submission" date="2023-08" db="EMBL/GenBank/DDBJ databases">
        <authorList>
            <person name="Audoor S."/>
            <person name="Bilcke G."/>
        </authorList>
    </citation>
    <scope>NUCLEOTIDE SEQUENCE</scope>
</reference>
<dbReference type="SUPFAM" id="SSF47113">
    <property type="entry name" value="Histone-fold"/>
    <property type="match status" value="1"/>
</dbReference>
<feature type="compositionally biased region" description="Polar residues" evidence="5">
    <location>
        <begin position="142"/>
        <end position="156"/>
    </location>
</feature>
<feature type="compositionally biased region" description="Low complexity" evidence="5">
    <location>
        <begin position="118"/>
        <end position="136"/>
    </location>
</feature>
<feature type="region of interest" description="Disordered" evidence="5">
    <location>
        <begin position="107"/>
        <end position="370"/>
    </location>
</feature>
<dbReference type="EMBL" id="CAKOGP040002202">
    <property type="protein sequence ID" value="CAJ1965159.1"/>
    <property type="molecule type" value="Genomic_DNA"/>
</dbReference>
<keyword evidence="3" id="KW-0238">DNA-binding</keyword>
<dbReference type="Pfam" id="PF15630">
    <property type="entry name" value="CENP-S"/>
    <property type="match status" value="1"/>
</dbReference>
<dbReference type="PANTHER" id="PTHR22980">
    <property type="entry name" value="CORTISTATIN"/>
    <property type="match status" value="1"/>
</dbReference>
<sequence>MSNRAGPSDVNEAQEDDESDNKETRDVRAALQMAVLQIIIKEDRIHRTRTTPGAIRALSELVYQYVTNRLAPDLYQFSDHASRKSTIAVDDVALVLRKVPHLQEQLMGNLNIKKAPTNESNKSNQSNRRSSSASARSRQETAKSTANQNTRRPITTNLLSSSSSSNDDDSSIDIAKNKEKNRPIAVPRARSASTSPTVEQRKPTPLKTALSLKKAPPTYSQNKRRLDQLLNDSSSSEDELPDFMKPITKKKSPAKDLGSPLLPSPKRAASPPKRSHQSQVMEILNQYSSDSALSNDSEMAAAIATKATPAASKKPNYDSDDDSDDDILAHPSKKRTQKVVDGSSSSSSSSQEDDDNPGLPNTKNDDDDSF</sequence>
<evidence type="ECO:0000256" key="3">
    <source>
        <dbReference type="ARBA" id="ARBA00023125"/>
    </source>
</evidence>
<dbReference type="Gene3D" id="1.10.20.10">
    <property type="entry name" value="Histone, subunit A"/>
    <property type="match status" value="1"/>
</dbReference>
<evidence type="ECO:0000313" key="6">
    <source>
        <dbReference type="EMBL" id="CAJ1965159.1"/>
    </source>
</evidence>
<evidence type="ECO:0000256" key="2">
    <source>
        <dbReference type="ARBA" id="ARBA00022763"/>
    </source>
</evidence>
<dbReference type="GO" id="GO:0003677">
    <property type="term" value="F:DNA binding"/>
    <property type="evidence" value="ECO:0007669"/>
    <property type="project" value="UniProtKB-KW"/>
</dbReference>
<evidence type="ECO:0000256" key="5">
    <source>
        <dbReference type="SAM" id="MobiDB-lite"/>
    </source>
</evidence>
<evidence type="ECO:0000256" key="4">
    <source>
        <dbReference type="ARBA" id="ARBA00023204"/>
    </source>
</evidence>
<dbReference type="GO" id="GO:0031297">
    <property type="term" value="P:replication fork processing"/>
    <property type="evidence" value="ECO:0007669"/>
    <property type="project" value="TreeGrafter"/>
</dbReference>
<dbReference type="InterPro" id="IPR009072">
    <property type="entry name" value="Histone-fold"/>
</dbReference>
<keyword evidence="7" id="KW-1185">Reference proteome</keyword>
<organism evidence="6 7">
    <name type="scientific">Cylindrotheca closterium</name>
    <dbReference type="NCBI Taxonomy" id="2856"/>
    <lineage>
        <taxon>Eukaryota</taxon>
        <taxon>Sar</taxon>
        <taxon>Stramenopiles</taxon>
        <taxon>Ochrophyta</taxon>
        <taxon>Bacillariophyta</taxon>
        <taxon>Bacillariophyceae</taxon>
        <taxon>Bacillariophycidae</taxon>
        <taxon>Bacillariales</taxon>
        <taxon>Bacillariaceae</taxon>
        <taxon>Cylindrotheca</taxon>
    </lineage>
</organism>
<dbReference type="PANTHER" id="PTHR22980:SF0">
    <property type="entry name" value="CENTROMERE PROTEIN S"/>
    <property type="match status" value="1"/>
</dbReference>
<accession>A0AAD2JML2</accession>
<keyword evidence="4" id="KW-0234">DNA repair</keyword>
<dbReference type="InterPro" id="IPR029003">
    <property type="entry name" value="CENP-S/Mhf1"/>
</dbReference>
<proteinExistence type="inferred from homology"/>
<feature type="compositionally biased region" description="Low complexity" evidence="5">
    <location>
        <begin position="300"/>
        <end position="314"/>
    </location>
</feature>
<dbReference type="GO" id="GO:0000712">
    <property type="term" value="P:resolution of meiotic recombination intermediates"/>
    <property type="evidence" value="ECO:0007669"/>
    <property type="project" value="TreeGrafter"/>
</dbReference>